<dbReference type="InterPro" id="IPR003329">
    <property type="entry name" value="Cytidylyl_trans"/>
</dbReference>
<dbReference type="CDD" id="cd02517">
    <property type="entry name" value="CMP-KDO-Synthetase"/>
    <property type="match status" value="1"/>
</dbReference>
<reference evidence="4 5" key="1">
    <citation type="submission" date="2020-08" db="EMBL/GenBank/DDBJ databases">
        <title>Genome public.</title>
        <authorList>
            <person name="Liu C."/>
            <person name="Sun Q."/>
        </authorList>
    </citation>
    <scope>NUCLEOTIDE SEQUENCE [LARGE SCALE GENOMIC DNA]</scope>
    <source>
        <strain evidence="4 5">NSJ-9</strain>
    </source>
</reference>
<keyword evidence="1" id="KW-0808">Transferase</keyword>
<name>A0ABR7GGU4_9FIRM</name>
<dbReference type="InterPro" id="IPR004528">
    <property type="entry name" value="KdsB"/>
</dbReference>
<dbReference type="InterPro" id="IPR029044">
    <property type="entry name" value="Nucleotide-diphossugar_trans"/>
</dbReference>
<sequence length="244" mass="27932">MKVLGVIPARYASGRMPGKPLADICGKPMIWWVYQAAIKSKDLYDVVVATDDERIYKECEKWHINVVMTRNDHDTPTSRLYEVSTMIDADLYLMLMGDEPLINYESFSLIIPEKLKEYYVAVLTNIIDKPSEVIDFSNQKCVTNAKRDVLMISRSPIPYPKGTLDFDYEKVTGIQLFSKKALQFYDETAKSVLEIAEENDLMRFVENGITVKAIQSTYKTVSVDTPKDLELVRTIISEREAYDA</sequence>
<keyword evidence="5" id="KW-1185">Reference proteome</keyword>
<proteinExistence type="predicted"/>
<dbReference type="PANTHER" id="PTHR42866">
    <property type="entry name" value="3-DEOXY-MANNO-OCTULOSONATE CYTIDYLYLTRANSFERASE"/>
    <property type="match status" value="1"/>
</dbReference>
<dbReference type="GO" id="GO:0016779">
    <property type="term" value="F:nucleotidyltransferase activity"/>
    <property type="evidence" value="ECO:0007669"/>
    <property type="project" value="UniProtKB-KW"/>
</dbReference>
<dbReference type="RefSeq" id="WP_186854425.1">
    <property type="nucleotide sequence ID" value="NZ_JACOPG010000003.1"/>
</dbReference>
<dbReference type="PANTHER" id="PTHR42866:SF2">
    <property type="entry name" value="3-DEOXY-MANNO-OCTULOSONATE CYTIDYLYLTRANSFERASE, MITOCHONDRIAL"/>
    <property type="match status" value="1"/>
</dbReference>
<dbReference type="Pfam" id="PF02348">
    <property type="entry name" value="CTP_transf_3"/>
    <property type="match status" value="1"/>
</dbReference>
<protein>
    <submittedName>
        <fullName evidence="4">3-deoxy-manno-octulosonate cytidylyltransferase</fullName>
    </submittedName>
</protein>
<evidence type="ECO:0000313" key="5">
    <source>
        <dbReference type="Proteomes" id="UP000643810"/>
    </source>
</evidence>
<comment type="caution">
    <text evidence="4">The sequence shown here is derived from an EMBL/GenBank/DDBJ whole genome shotgun (WGS) entry which is preliminary data.</text>
</comment>
<dbReference type="Proteomes" id="UP000643810">
    <property type="component" value="Unassembled WGS sequence"/>
</dbReference>
<keyword evidence="3" id="KW-0448">Lipopolysaccharide biosynthesis</keyword>
<evidence type="ECO:0000256" key="2">
    <source>
        <dbReference type="ARBA" id="ARBA00022695"/>
    </source>
</evidence>
<dbReference type="NCBIfam" id="NF003952">
    <property type="entry name" value="PRK05450.1-5"/>
    <property type="match status" value="1"/>
</dbReference>
<organism evidence="4 5">
    <name type="scientific">Roseburia lenta</name>
    <dbReference type="NCBI Taxonomy" id="2763061"/>
    <lineage>
        <taxon>Bacteria</taxon>
        <taxon>Bacillati</taxon>
        <taxon>Bacillota</taxon>
        <taxon>Clostridia</taxon>
        <taxon>Lachnospirales</taxon>
        <taxon>Lachnospiraceae</taxon>
        <taxon>Roseburia</taxon>
    </lineage>
</organism>
<evidence type="ECO:0000313" key="4">
    <source>
        <dbReference type="EMBL" id="MBC5686674.1"/>
    </source>
</evidence>
<dbReference type="SUPFAM" id="SSF53448">
    <property type="entry name" value="Nucleotide-diphospho-sugar transferases"/>
    <property type="match status" value="1"/>
</dbReference>
<accession>A0ABR7GGU4</accession>
<keyword evidence="2 4" id="KW-0548">Nucleotidyltransferase</keyword>
<evidence type="ECO:0000256" key="3">
    <source>
        <dbReference type="ARBA" id="ARBA00022985"/>
    </source>
</evidence>
<dbReference type="Gene3D" id="3.90.550.10">
    <property type="entry name" value="Spore Coat Polysaccharide Biosynthesis Protein SpsA, Chain A"/>
    <property type="match status" value="1"/>
</dbReference>
<evidence type="ECO:0000256" key="1">
    <source>
        <dbReference type="ARBA" id="ARBA00022679"/>
    </source>
</evidence>
<dbReference type="EMBL" id="JACOPG010000003">
    <property type="protein sequence ID" value="MBC5686674.1"/>
    <property type="molecule type" value="Genomic_DNA"/>
</dbReference>
<gene>
    <name evidence="4" type="ORF">H8R94_08700</name>
</gene>